<keyword evidence="3" id="KW-0378">Hydrolase</keyword>
<dbReference type="NCBIfam" id="TIGR03396">
    <property type="entry name" value="PC_PLC"/>
    <property type="match status" value="1"/>
</dbReference>
<evidence type="ECO:0000313" key="5">
    <source>
        <dbReference type="EMBL" id="GGA55116.1"/>
    </source>
</evidence>
<dbReference type="PANTHER" id="PTHR31956">
    <property type="entry name" value="NON-SPECIFIC PHOSPHOLIPASE C4-RELATED"/>
    <property type="match status" value="1"/>
</dbReference>
<dbReference type="InterPro" id="IPR006311">
    <property type="entry name" value="TAT_signal"/>
</dbReference>
<dbReference type="RefSeq" id="WP_188448334.1">
    <property type="nucleotide sequence ID" value="NZ_BMDW01000017.1"/>
</dbReference>
<dbReference type="Proteomes" id="UP000618591">
    <property type="component" value="Unassembled WGS sequence"/>
</dbReference>
<feature type="domain" description="Bacterial phospholipase C C-terminal" evidence="4">
    <location>
        <begin position="514"/>
        <end position="599"/>
    </location>
</feature>
<evidence type="ECO:0000256" key="2">
    <source>
        <dbReference type="ARBA" id="ARBA00012018"/>
    </source>
</evidence>
<name>A0ABQ1H130_9SPHN</name>
<reference evidence="6" key="1">
    <citation type="journal article" date="2019" name="Int. J. Syst. Evol. Microbiol.">
        <title>The Global Catalogue of Microorganisms (GCM) 10K type strain sequencing project: providing services to taxonomists for standard genome sequencing and annotation.</title>
        <authorList>
            <consortium name="The Broad Institute Genomics Platform"/>
            <consortium name="The Broad Institute Genome Sequencing Center for Infectious Disease"/>
            <person name="Wu L."/>
            <person name="Ma J."/>
        </authorList>
    </citation>
    <scope>NUCLEOTIDE SEQUENCE [LARGE SCALE GENOMIC DNA]</scope>
    <source>
        <strain evidence="6">CGMCC 1.10106</strain>
    </source>
</reference>
<dbReference type="EMBL" id="BMDW01000017">
    <property type="protein sequence ID" value="GGA55116.1"/>
    <property type="molecule type" value="Genomic_DNA"/>
</dbReference>
<dbReference type="PANTHER" id="PTHR31956:SF1">
    <property type="entry name" value="NON-SPECIFIC PHOSPHOLIPASE C1"/>
    <property type="match status" value="1"/>
</dbReference>
<organism evidence="5 6">
    <name type="scientific">Sphingomonas psychrolutea</name>
    <dbReference type="NCBI Taxonomy" id="1259676"/>
    <lineage>
        <taxon>Bacteria</taxon>
        <taxon>Pseudomonadati</taxon>
        <taxon>Pseudomonadota</taxon>
        <taxon>Alphaproteobacteria</taxon>
        <taxon>Sphingomonadales</taxon>
        <taxon>Sphingomonadaceae</taxon>
        <taxon>Sphingomonas</taxon>
    </lineage>
</organism>
<dbReference type="PROSITE" id="PS51318">
    <property type="entry name" value="TAT"/>
    <property type="match status" value="1"/>
</dbReference>
<feature type="domain" description="Bacterial phospholipase C C-terminal" evidence="4">
    <location>
        <begin position="619"/>
        <end position="693"/>
    </location>
</feature>
<comment type="caution">
    <text evidence="5">The sequence shown here is derived from an EMBL/GenBank/DDBJ whole genome shotgun (WGS) entry which is preliminary data.</text>
</comment>
<dbReference type="InterPro" id="IPR007312">
    <property type="entry name" value="Phosphoesterase"/>
</dbReference>
<dbReference type="Pfam" id="PF05506">
    <property type="entry name" value="PLipase_C_C"/>
    <property type="match status" value="2"/>
</dbReference>
<evidence type="ECO:0000256" key="1">
    <source>
        <dbReference type="ARBA" id="ARBA00009717"/>
    </source>
</evidence>
<sequence>MDGTTRRHFLRAASAGAAGSMLPGLIDRALAIPANRRTGSIRDVEHIVIHMQENRSFDHYLGMLNGVRGFGDPRPLRLPGGRSVFAQPSHQHPDGYVLPFHGDSKTTRSFKVDGAEQSHQENVHIFNRGRYDRWGHNGTLHTRMLHYTASDLPFYYALADAFTVCDAYHCSTLTQTYPNRLHVFSGCNGGGGVGGDPEMSNYGEDETPSADMAEDHALSEGAYRWTTYAERLEAAGVSWKVYQEYDNFGDNLLSVFPPFRPAPKDSALYRRGRSWVSEHEDGADRTRSDGEQLVAAFRRDVEAGTLPQVSWIVTAADLSEHPTAEPAKGEHISAKLIEALVDNPEMFAKTAFLLVYDEAGGFYDHAPPPIPPVGAYRGHSTVPIAGETKDYGTRDVLEPGKHPIGLGIRTPAIVVSPWSRGGYVCSELFDHTSVLQFVEQRFGVREPNISAWRRSVCGDLTSVFDFADPDRAAALKLPTTDDFAERVAQSLAGPVNTIPATQTQATQMPGQRLHRPLPYALDVVAGVTPERRMRIELINRGSVGATFTMHDNHDVQEPWHYTIGAGDRFASEQWHDAGAIDGYDLTLRGPNGLWQRFAGSLARVAPPAEALLVARPTERAVDLLLRNGGTVPLTFTIALDPAYPTQSARTRTVSVAPGKQVSDLWRLDASDTWYDLTVTLVEDSAFLRRFAGKVETGHAGRTDPGIGVLRVTA</sequence>
<comment type="similarity">
    <text evidence="1">Belongs to the bacterial phospholipase C family.</text>
</comment>
<evidence type="ECO:0000259" key="4">
    <source>
        <dbReference type="Pfam" id="PF05506"/>
    </source>
</evidence>
<keyword evidence="6" id="KW-1185">Reference proteome</keyword>
<dbReference type="InterPro" id="IPR008475">
    <property type="entry name" value="PLipase_C_C"/>
</dbReference>
<accession>A0ABQ1H130</accession>
<proteinExistence type="inferred from homology"/>
<evidence type="ECO:0000256" key="3">
    <source>
        <dbReference type="ARBA" id="ARBA00022801"/>
    </source>
</evidence>
<protein>
    <recommendedName>
        <fullName evidence="2">phospholipase C</fullName>
        <ecNumber evidence="2">3.1.4.3</ecNumber>
    </recommendedName>
</protein>
<dbReference type="EC" id="3.1.4.3" evidence="2"/>
<dbReference type="InterPro" id="IPR017767">
    <property type="entry name" value="PC-PLC"/>
</dbReference>
<evidence type="ECO:0000313" key="6">
    <source>
        <dbReference type="Proteomes" id="UP000618591"/>
    </source>
</evidence>
<dbReference type="Gene3D" id="3.40.720.10">
    <property type="entry name" value="Alkaline Phosphatase, subunit A"/>
    <property type="match status" value="1"/>
</dbReference>
<gene>
    <name evidence="5" type="ORF">GCM10011395_26910</name>
</gene>
<dbReference type="Pfam" id="PF04185">
    <property type="entry name" value="Phosphoesterase"/>
    <property type="match status" value="1"/>
</dbReference>
<dbReference type="InterPro" id="IPR017850">
    <property type="entry name" value="Alkaline_phosphatase_core_sf"/>
</dbReference>